<accession>A0ABY3SSE9</accession>
<reference evidence="2 3" key="1">
    <citation type="journal article" date="2024" name="Int. J. Syst. Evol. Microbiol.">
        <title>Paenibacillus hexagrammi sp. nov., a novel bacterium isolated from the gut content of Hexagrammos agrammus.</title>
        <authorList>
            <person name="Jung H.K."/>
            <person name="Kim D.G."/>
            <person name="Zin H."/>
            <person name="Park J."/>
            <person name="Jung H."/>
            <person name="Kim Y.O."/>
            <person name="Kong H.J."/>
            <person name="Kim J.W."/>
            <person name="Kim Y.S."/>
        </authorList>
    </citation>
    <scope>NUCLEOTIDE SEQUENCE [LARGE SCALE GENOMIC DNA]</scope>
    <source>
        <strain evidence="2 3">YPD9-1</strain>
    </source>
</reference>
<gene>
    <name evidence="2" type="ORF">L0M14_12975</name>
</gene>
<dbReference type="PANTHER" id="PTHR30383">
    <property type="entry name" value="THIOESTERASE 1/PROTEASE 1/LYSOPHOSPHOLIPASE L1"/>
    <property type="match status" value="1"/>
</dbReference>
<dbReference type="InterPro" id="IPR051532">
    <property type="entry name" value="Ester_Hydrolysis_Enzymes"/>
</dbReference>
<proteinExistence type="predicted"/>
<dbReference type="InterPro" id="IPR013830">
    <property type="entry name" value="SGNH_hydro"/>
</dbReference>
<evidence type="ECO:0000259" key="1">
    <source>
        <dbReference type="Pfam" id="PF13472"/>
    </source>
</evidence>
<feature type="domain" description="SGNH hydrolase-type esterase" evidence="1">
    <location>
        <begin position="9"/>
        <end position="198"/>
    </location>
</feature>
<sequence length="217" mass="23949">MDKTIRYLAFGDSLTVGVGAPEGHGFVPLFRAAAENLSGVTVHLSHSGTSGATTAQLLATLETEFELQQHVQHANLITITAGGNDLIQAAIPYFEQGDSNLLKSALQRYEANYRRIIADIEQLKQGVVQPYLIALVGLYNPLPLVPDSAYWIKRFNLFLRKLVKPHICLVHVYDAFEGKVSSHLSDDHVHPNALGYELIAAALERTITTKQLRHLID</sequence>
<dbReference type="InterPro" id="IPR036514">
    <property type="entry name" value="SGNH_hydro_sf"/>
</dbReference>
<evidence type="ECO:0000313" key="3">
    <source>
        <dbReference type="Proteomes" id="UP001649230"/>
    </source>
</evidence>
<organism evidence="2 3">
    <name type="scientific">Paenibacillus hexagrammi</name>
    <dbReference type="NCBI Taxonomy" id="2908839"/>
    <lineage>
        <taxon>Bacteria</taxon>
        <taxon>Bacillati</taxon>
        <taxon>Bacillota</taxon>
        <taxon>Bacilli</taxon>
        <taxon>Bacillales</taxon>
        <taxon>Paenibacillaceae</taxon>
        <taxon>Paenibacillus</taxon>
    </lineage>
</organism>
<dbReference type="PANTHER" id="PTHR30383:SF27">
    <property type="entry name" value="SPORE GERMINATION LIPASE LIPC"/>
    <property type="match status" value="1"/>
</dbReference>
<dbReference type="Pfam" id="PF13472">
    <property type="entry name" value="Lipase_GDSL_2"/>
    <property type="match status" value="1"/>
</dbReference>
<keyword evidence="3" id="KW-1185">Reference proteome</keyword>
<dbReference type="EMBL" id="CP090978">
    <property type="protein sequence ID" value="UJF35907.1"/>
    <property type="molecule type" value="Genomic_DNA"/>
</dbReference>
<dbReference type="Gene3D" id="3.40.50.1110">
    <property type="entry name" value="SGNH hydrolase"/>
    <property type="match status" value="1"/>
</dbReference>
<protein>
    <submittedName>
        <fullName evidence="2">GDSL-type esterase/lipase family protein</fullName>
    </submittedName>
</protein>
<evidence type="ECO:0000313" key="2">
    <source>
        <dbReference type="EMBL" id="UJF35907.1"/>
    </source>
</evidence>
<name>A0ABY3SSE9_9BACL</name>
<dbReference type="RefSeq" id="WP_235122463.1">
    <property type="nucleotide sequence ID" value="NZ_CP090978.1"/>
</dbReference>
<dbReference type="SUPFAM" id="SSF52266">
    <property type="entry name" value="SGNH hydrolase"/>
    <property type="match status" value="1"/>
</dbReference>
<dbReference type="Proteomes" id="UP001649230">
    <property type="component" value="Chromosome"/>
</dbReference>